<evidence type="ECO:0000256" key="1">
    <source>
        <dbReference type="SAM" id="MobiDB-lite"/>
    </source>
</evidence>
<organism evidence="2 3">
    <name type="scientific">Polychaeton citri CBS 116435</name>
    <dbReference type="NCBI Taxonomy" id="1314669"/>
    <lineage>
        <taxon>Eukaryota</taxon>
        <taxon>Fungi</taxon>
        <taxon>Dikarya</taxon>
        <taxon>Ascomycota</taxon>
        <taxon>Pezizomycotina</taxon>
        <taxon>Dothideomycetes</taxon>
        <taxon>Dothideomycetidae</taxon>
        <taxon>Capnodiales</taxon>
        <taxon>Capnodiaceae</taxon>
        <taxon>Polychaeton</taxon>
    </lineage>
</organism>
<evidence type="ECO:0000313" key="3">
    <source>
        <dbReference type="Proteomes" id="UP000799441"/>
    </source>
</evidence>
<feature type="compositionally biased region" description="Basic and acidic residues" evidence="1">
    <location>
        <begin position="19"/>
        <end position="34"/>
    </location>
</feature>
<evidence type="ECO:0000313" key="2">
    <source>
        <dbReference type="EMBL" id="KAF2720723.1"/>
    </source>
</evidence>
<dbReference type="AlphaFoldDB" id="A0A9P4Q524"/>
<keyword evidence="3" id="KW-1185">Reference proteome</keyword>
<feature type="region of interest" description="Disordered" evidence="1">
    <location>
        <begin position="1"/>
        <end position="70"/>
    </location>
</feature>
<dbReference type="EMBL" id="MU003797">
    <property type="protein sequence ID" value="KAF2720723.1"/>
    <property type="molecule type" value="Genomic_DNA"/>
</dbReference>
<gene>
    <name evidence="2" type="ORF">K431DRAFT_285630</name>
</gene>
<accession>A0A9P4Q524</accession>
<proteinExistence type="predicted"/>
<dbReference type="Proteomes" id="UP000799441">
    <property type="component" value="Unassembled WGS sequence"/>
</dbReference>
<reference evidence="2" key="1">
    <citation type="journal article" date="2020" name="Stud. Mycol.">
        <title>101 Dothideomycetes genomes: a test case for predicting lifestyles and emergence of pathogens.</title>
        <authorList>
            <person name="Haridas S."/>
            <person name="Albert R."/>
            <person name="Binder M."/>
            <person name="Bloem J."/>
            <person name="Labutti K."/>
            <person name="Salamov A."/>
            <person name="Andreopoulos B."/>
            <person name="Baker S."/>
            <person name="Barry K."/>
            <person name="Bills G."/>
            <person name="Bluhm B."/>
            <person name="Cannon C."/>
            <person name="Castanera R."/>
            <person name="Culley D."/>
            <person name="Daum C."/>
            <person name="Ezra D."/>
            <person name="Gonzalez J."/>
            <person name="Henrissat B."/>
            <person name="Kuo A."/>
            <person name="Liang C."/>
            <person name="Lipzen A."/>
            <person name="Lutzoni F."/>
            <person name="Magnuson J."/>
            <person name="Mondo S."/>
            <person name="Nolan M."/>
            <person name="Ohm R."/>
            <person name="Pangilinan J."/>
            <person name="Park H.-J."/>
            <person name="Ramirez L."/>
            <person name="Alfaro M."/>
            <person name="Sun H."/>
            <person name="Tritt A."/>
            <person name="Yoshinaga Y."/>
            <person name="Zwiers L.-H."/>
            <person name="Turgeon B."/>
            <person name="Goodwin S."/>
            <person name="Spatafora J."/>
            <person name="Crous P."/>
            <person name="Grigoriev I."/>
        </authorList>
    </citation>
    <scope>NUCLEOTIDE SEQUENCE</scope>
    <source>
        <strain evidence="2">CBS 116435</strain>
    </source>
</reference>
<name>A0A9P4Q524_9PEZI</name>
<protein>
    <submittedName>
        <fullName evidence="2">Uncharacterized protein</fullName>
    </submittedName>
</protein>
<comment type="caution">
    <text evidence="2">The sequence shown here is derived from an EMBL/GenBank/DDBJ whole genome shotgun (WGS) entry which is preliminary data.</text>
</comment>
<sequence>MQPALSPHTHSSRHARQNTHTDTHEHPYAGHDEDGTASLVPSSPATAGRRAPNPSAAHTNSCTWSRLAGP</sequence>